<evidence type="ECO:0000313" key="2">
    <source>
        <dbReference type="EMBL" id="TWT87499.1"/>
    </source>
</evidence>
<dbReference type="EMBL" id="SJPQ01000003">
    <property type="protein sequence ID" value="TWT87499.1"/>
    <property type="molecule type" value="Genomic_DNA"/>
</dbReference>
<comment type="caution">
    <text evidence="2">The sequence shown here is derived from an EMBL/GenBank/DDBJ whole genome shotgun (WGS) entry which is preliminary data.</text>
</comment>
<dbReference type="AlphaFoldDB" id="A0A5C5ZJG6"/>
<dbReference type="InterPro" id="IPR013424">
    <property type="entry name" value="Ice-binding_C"/>
</dbReference>
<dbReference type="Gene3D" id="1.10.1330.10">
    <property type="entry name" value="Dockerin domain"/>
    <property type="match status" value="1"/>
</dbReference>
<feature type="domain" description="Glucose/Sorbosone dehydrogenase" evidence="1">
    <location>
        <begin position="75"/>
        <end position="350"/>
    </location>
</feature>
<reference evidence="2 3" key="1">
    <citation type="submission" date="2019-02" db="EMBL/GenBank/DDBJ databases">
        <title>Deep-cultivation of Planctomycetes and their phenomic and genomic characterization uncovers novel biology.</title>
        <authorList>
            <person name="Wiegand S."/>
            <person name="Jogler M."/>
            <person name="Boedeker C."/>
            <person name="Pinto D."/>
            <person name="Vollmers J."/>
            <person name="Rivas-Marin E."/>
            <person name="Kohn T."/>
            <person name="Peeters S.H."/>
            <person name="Heuer A."/>
            <person name="Rast P."/>
            <person name="Oberbeckmann S."/>
            <person name="Bunk B."/>
            <person name="Jeske O."/>
            <person name="Meyerdierks A."/>
            <person name="Storesund J.E."/>
            <person name="Kallscheuer N."/>
            <person name="Luecker S."/>
            <person name="Lage O.M."/>
            <person name="Pohl T."/>
            <person name="Merkel B.J."/>
            <person name="Hornburger P."/>
            <person name="Mueller R.-W."/>
            <person name="Bruemmer F."/>
            <person name="Labrenz M."/>
            <person name="Spormann A.M."/>
            <person name="Op Den Camp H."/>
            <person name="Overmann J."/>
            <person name="Amann R."/>
            <person name="Jetten M.S.M."/>
            <person name="Mascher T."/>
            <person name="Medema M.H."/>
            <person name="Devos D.P."/>
            <person name="Kaster A.-K."/>
            <person name="Ovreas L."/>
            <person name="Rohde M."/>
            <person name="Galperin M.Y."/>
            <person name="Jogler C."/>
        </authorList>
    </citation>
    <scope>NUCLEOTIDE SEQUENCE [LARGE SCALE GENOMIC DNA]</scope>
    <source>
        <strain evidence="2 3">Mal64</strain>
    </source>
</reference>
<dbReference type="InterPro" id="IPR011041">
    <property type="entry name" value="Quinoprot_gluc/sorb_DH_b-prop"/>
</dbReference>
<protein>
    <recommendedName>
        <fullName evidence="1">Glucose/Sorbosone dehydrogenase domain-containing protein</fullName>
    </recommendedName>
</protein>
<dbReference type="InterPro" id="IPR012938">
    <property type="entry name" value="Glc/Sorbosone_DH"/>
</dbReference>
<dbReference type="SUPFAM" id="SSF50952">
    <property type="entry name" value="Soluble quinoprotein glucose dehydrogenase"/>
    <property type="match status" value="1"/>
</dbReference>
<keyword evidence="3" id="KW-1185">Reference proteome</keyword>
<sequence length="632" mass="69574">MPWRGDPIQQRALRTMTPPLCRWLPILALLTSPFAATSRAPAAAFDLLGDALPFSGATLHVEPYAAMPAGFDKIIGMTYRPDDSRMYVTTNQGTVFAIDELGSGEREATPWFDARAAVLAATGRSMNDVTSQRGLQSVAFHPEFGDASAPGYGKLYTTMLEDRPDNPGASEFKYLGNSTHSYVTADGVLAEWTYDFGAGGVATNSYRELFRVNMPNYDHPIKMASFNPHATPGDEDYGLLYMTHGDSNNQDSRNDDPQDRGDLMGKMIRINPLESGTDRYTIPPTNPFAESQDPDVLKEVYAYGFRNPHTFSFNPDDQGNTHILVGDIGRDNIEEVNLVQPGRNYGWTKREGTFVHHQHTEPHPDTGYYYGVDDLPADEATVGVDEYGERYTYPVAQWDHNGVNVELGADWWTGNAISSSFVIQNGSDPALDNQFIHLNFANNHGDVYHNDFDDILGAVTQLDPNDPSRDEPAELTQAENLRLRVSYDHDNDPETPPVLTESFHEVVGGGRNDARFAEGLLGEMYISSKENGVIYLVTNTVPLAGDYNQDLVVDAADFTVWRDAYGQQGYRLNADGNGDRVVDELDYDLWVANFGKTWSSPGSSASVPEPAGVALLGIVAVVGAVRRRSGRA</sequence>
<evidence type="ECO:0000313" key="3">
    <source>
        <dbReference type="Proteomes" id="UP000315440"/>
    </source>
</evidence>
<dbReference type="InterPro" id="IPR036439">
    <property type="entry name" value="Dockerin_dom_sf"/>
</dbReference>
<dbReference type="GO" id="GO:0000272">
    <property type="term" value="P:polysaccharide catabolic process"/>
    <property type="evidence" value="ECO:0007669"/>
    <property type="project" value="InterPro"/>
</dbReference>
<dbReference type="Pfam" id="PF07995">
    <property type="entry name" value="GSDH"/>
    <property type="match status" value="1"/>
</dbReference>
<proteinExistence type="predicted"/>
<gene>
    <name evidence="2" type="ORF">Mal64_30390</name>
</gene>
<dbReference type="PANTHER" id="PTHR19328">
    <property type="entry name" value="HEDGEHOG-INTERACTING PROTEIN"/>
    <property type="match status" value="1"/>
</dbReference>
<accession>A0A5C5ZJG6</accession>
<organism evidence="2 3">
    <name type="scientific">Pseudobythopirellula maris</name>
    <dbReference type="NCBI Taxonomy" id="2527991"/>
    <lineage>
        <taxon>Bacteria</taxon>
        <taxon>Pseudomonadati</taxon>
        <taxon>Planctomycetota</taxon>
        <taxon>Planctomycetia</taxon>
        <taxon>Pirellulales</taxon>
        <taxon>Lacipirellulaceae</taxon>
        <taxon>Pseudobythopirellula</taxon>
    </lineage>
</organism>
<dbReference type="Proteomes" id="UP000315440">
    <property type="component" value="Unassembled WGS sequence"/>
</dbReference>
<name>A0A5C5ZJG6_9BACT</name>
<dbReference type="PANTHER" id="PTHR19328:SF13">
    <property type="entry name" value="HIPL1 PROTEIN"/>
    <property type="match status" value="1"/>
</dbReference>
<dbReference type="SUPFAM" id="SSF63446">
    <property type="entry name" value="Type I dockerin domain"/>
    <property type="match status" value="1"/>
</dbReference>
<evidence type="ECO:0000259" key="1">
    <source>
        <dbReference type="Pfam" id="PF07995"/>
    </source>
</evidence>
<dbReference type="InterPro" id="IPR011042">
    <property type="entry name" value="6-blade_b-propeller_TolB-like"/>
</dbReference>
<dbReference type="Gene3D" id="2.120.10.30">
    <property type="entry name" value="TolB, C-terminal domain"/>
    <property type="match status" value="1"/>
</dbReference>
<dbReference type="NCBIfam" id="TIGR02595">
    <property type="entry name" value="PEP_CTERM"/>
    <property type="match status" value="1"/>
</dbReference>